<protein>
    <submittedName>
        <fullName evidence="2">Uncharacterized protein</fullName>
    </submittedName>
</protein>
<gene>
    <name evidence="2" type="ORF">VNO77_10748</name>
</gene>
<comment type="caution">
    <text evidence="2">The sequence shown here is derived from an EMBL/GenBank/DDBJ whole genome shotgun (WGS) entry which is preliminary data.</text>
</comment>
<dbReference type="Proteomes" id="UP001367508">
    <property type="component" value="Unassembled WGS sequence"/>
</dbReference>
<dbReference type="AlphaFoldDB" id="A0AAN9MBA3"/>
<proteinExistence type="predicted"/>
<keyword evidence="3" id="KW-1185">Reference proteome</keyword>
<feature type="transmembrane region" description="Helical" evidence="1">
    <location>
        <begin position="105"/>
        <end position="125"/>
    </location>
</feature>
<reference evidence="2 3" key="1">
    <citation type="submission" date="2024-01" db="EMBL/GenBank/DDBJ databases">
        <title>The genomes of 5 underutilized Papilionoideae crops provide insights into root nodulation and disease resistanc.</title>
        <authorList>
            <person name="Jiang F."/>
        </authorList>
    </citation>
    <scope>NUCLEOTIDE SEQUENCE [LARGE SCALE GENOMIC DNA]</scope>
    <source>
        <strain evidence="2">LVBAO_FW01</strain>
        <tissue evidence="2">Leaves</tissue>
    </source>
</reference>
<evidence type="ECO:0000256" key="1">
    <source>
        <dbReference type="SAM" id="Phobius"/>
    </source>
</evidence>
<accession>A0AAN9MBA3</accession>
<keyword evidence="1" id="KW-1133">Transmembrane helix</keyword>
<feature type="transmembrane region" description="Helical" evidence="1">
    <location>
        <begin position="78"/>
        <end position="99"/>
    </location>
</feature>
<keyword evidence="1" id="KW-0472">Membrane</keyword>
<name>A0AAN9MBA3_CANGL</name>
<feature type="transmembrane region" description="Helical" evidence="1">
    <location>
        <begin position="46"/>
        <end position="66"/>
    </location>
</feature>
<sequence>MMTKCHDKSKHGVAFMVTYAFVFFKPRCQASLYVAAPHNASNCLGFSLFFSSSTIGVASVFLSCFASNYRGFSLTLTLRLCCSLLGISFELGALLINVFNKVLSSVDLFILYRSGLCSLLLLALFPKHLSLMAKGNDSLGAKEIGDHAYDTMFHYGFIGLIDEACKLTHLSATSIIAKTSTAYEIGAI</sequence>
<keyword evidence="1" id="KW-0812">Transmembrane</keyword>
<evidence type="ECO:0000313" key="2">
    <source>
        <dbReference type="EMBL" id="KAK7351359.1"/>
    </source>
</evidence>
<evidence type="ECO:0000313" key="3">
    <source>
        <dbReference type="Proteomes" id="UP001367508"/>
    </source>
</evidence>
<organism evidence="2 3">
    <name type="scientific">Canavalia gladiata</name>
    <name type="common">Sword bean</name>
    <name type="synonym">Dolichos gladiatus</name>
    <dbReference type="NCBI Taxonomy" id="3824"/>
    <lineage>
        <taxon>Eukaryota</taxon>
        <taxon>Viridiplantae</taxon>
        <taxon>Streptophyta</taxon>
        <taxon>Embryophyta</taxon>
        <taxon>Tracheophyta</taxon>
        <taxon>Spermatophyta</taxon>
        <taxon>Magnoliopsida</taxon>
        <taxon>eudicotyledons</taxon>
        <taxon>Gunneridae</taxon>
        <taxon>Pentapetalae</taxon>
        <taxon>rosids</taxon>
        <taxon>fabids</taxon>
        <taxon>Fabales</taxon>
        <taxon>Fabaceae</taxon>
        <taxon>Papilionoideae</taxon>
        <taxon>50 kb inversion clade</taxon>
        <taxon>NPAAA clade</taxon>
        <taxon>indigoferoid/millettioid clade</taxon>
        <taxon>Phaseoleae</taxon>
        <taxon>Canavalia</taxon>
    </lineage>
</organism>
<dbReference type="EMBL" id="JAYMYQ010000002">
    <property type="protein sequence ID" value="KAK7351359.1"/>
    <property type="molecule type" value="Genomic_DNA"/>
</dbReference>